<name>A0A6C0CTR1_9ZZZZ</name>
<sequence length="127" mass="12852">MYLLSIIVFAVVSLLIFKGAEGFRGGGGGGGGGHGGGGGGRGGGGHGGRGGGGYGGHGHGGHGGWGGRGGRGWGWGYYGGGTGSTSYAVNPLYLDYYGGYNPNYYYLYDDADYLLVKRPRGDYILDL</sequence>
<organism evidence="1">
    <name type="scientific">viral metagenome</name>
    <dbReference type="NCBI Taxonomy" id="1070528"/>
    <lineage>
        <taxon>unclassified sequences</taxon>
        <taxon>metagenomes</taxon>
        <taxon>organismal metagenomes</taxon>
    </lineage>
</organism>
<evidence type="ECO:0000313" key="1">
    <source>
        <dbReference type="EMBL" id="QHT08236.1"/>
    </source>
</evidence>
<reference evidence="1" key="1">
    <citation type="journal article" date="2020" name="Nature">
        <title>Giant virus diversity and host interactions through global metagenomics.</title>
        <authorList>
            <person name="Schulz F."/>
            <person name="Roux S."/>
            <person name="Paez-Espino D."/>
            <person name="Jungbluth S."/>
            <person name="Walsh D.A."/>
            <person name="Denef V.J."/>
            <person name="McMahon K.D."/>
            <person name="Konstantinidis K.T."/>
            <person name="Eloe-Fadrosh E.A."/>
            <person name="Kyrpides N.C."/>
            <person name="Woyke T."/>
        </authorList>
    </citation>
    <scope>NUCLEOTIDE SEQUENCE</scope>
    <source>
        <strain evidence="1">GVMAG-M-3300022752-39</strain>
    </source>
</reference>
<accession>A0A6C0CTR1</accession>
<protein>
    <submittedName>
        <fullName evidence="1">Uncharacterized protein</fullName>
    </submittedName>
</protein>
<dbReference type="EMBL" id="MN739492">
    <property type="protein sequence ID" value="QHT08236.1"/>
    <property type="molecule type" value="Genomic_DNA"/>
</dbReference>
<dbReference type="AlphaFoldDB" id="A0A6C0CTR1"/>
<proteinExistence type="predicted"/>